<proteinExistence type="predicted"/>
<keyword evidence="2" id="KW-1185">Reference proteome</keyword>
<dbReference type="Proteomes" id="UP000827092">
    <property type="component" value="Unassembled WGS sequence"/>
</dbReference>
<evidence type="ECO:0000313" key="1">
    <source>
        <dbReference type="EMBL" id="KAG8182666.1"/>
    </source>
</evidence>
<dbReference type="EMBL" id="JAFNEN010000454">
    <property type="protein sequence ID" value="KAG8182666.1"/>
    <property type="molecule type" value="Genomic_DNA"/>
</dbReference>
<gene>
    <name evidence="1" type="ORF">JTE90_019691</name>
</gene>
<accession>A0AAV6UG96</accession>
<name>A0AAV6UG96_9ARAC</name>
<sequence length="107" mass="11919">MGTTRASWDVLEMKTGSFGGSLEMWLAGANSPANLLNTSRATQLHEGHVNHMRTFFYDCSSTSKALKNLIRYAEETLLQVSRSVCLETGTDFFAEYRMRNGSDDNDG</sequence>
<dbReference type="AlphaFoldDB" id="A0AAV6UG96"/>
<evidence type="ECO:0000313" key="2">
    <source>
        <dbReference type="Proteomes" id="UP000827092"/>
    </source>
</evidence>
<reference evidence="1 2" key="1">
    <citation type="journal article" date="2022" name="Nat. Ecol. Evol.">
        <title>A masculinizing supergene underlies an exaggerated male reproductive morph in a spider.</title>
        <authorList>
            <person name="Hendrickx F."/>
            <person name="De Corte Z."/>
            <person name="Sonet G."/>
            <person name="Van Belleghem S.M."/>
            <person name="Kostlbacher S."/>
            <person name="Vangestel C."/>
        </authorList>
    </citation>
    <scope>NUCLEOTIDE SEQUENCE [LARGE SCALE GENOMIC DNA]</scope>
    <source>
        <strain evidence="1">W744_W776</strain>
    </source>
</reference>
<protein>
    <submittedName>
        <fullName evidence="1">Uncharacterized protein</fullName>
    </submittedName>
</protein>
<comment type="caution">
    <text evidence="1">The sequence shown here is derived from an EMBL/GenBank/DDBJ whole genome shotgun (WGS) entry which is preliminary data.</text>
</comment>
<organism evidence="1 2">
    <name type="scientific">Oedothorax gibbosus</name>
    <dbReference type="NCBI Taxonomy" id="931172"/>
    <lineage>
        <taxon>Eukaryota</taxon>
        <taxon>Metazoa</taxon>
        <taxon>Ecdysozoa</taxon>
        <taxon>Arthropoda</taxon>
        <taxon>Chelicerata</taxon>
        <taxon>Arachnida</taxon>
        <taxon>Araneae</taxon>
        <taxon>Araneomorphae</taxon>
        <taxon>Entelegynae</taxon>
        <taxon>Araneoidea</taxon>
        <taxon>Linyphiidae</taxon>
        <taxon>Erigoninae</taxon>
        <taxon>Oedothorax</taxon>
    </lineage>
</organism>